<name>A0A6A5ZE25_9PLEO</name>
<dbReference type="SMART" id="SM00174">
    <property type="entry name" value="RHO"/>
    <property type="match status" value="1"/>
</dbReference>
<dbReference type="SUPFAM" id="SSF52540">
    <property type="entry name" value="P-loop containing nucleoside triphosphate hydrolases"/>
    <property type="match status" value="1"/>
</dbReference>
<dbReference type="Proteomes" id="UP000799770">
    <property type="component" value="Unassembled WGS sequence"/>
</dbReference>
<dbReference type="InterPro" id="IPR005225">
    <property type="entry name" value="Small_GTP-bd"/>
</dbReference>
<keyword evidence="2" id="KW-0547">Nucleotide-binding</keyword>
<keyword evidence="5" id="KW-0378">Hydrolase</keyword>
<dbReference type="InterPro" id="IPR001806">
    <property type="entry name" value="Small_GTPase"/>
</dbReference>
<dbReference type="PRINTS" id="PR00449">
    <property type="entry name" value="RASTRNSFRMNG"/>
</dbReference>
<feature type="region of interest" description="Disordered" evidence="4">
    <location>
        <begin position="231"/>
        <end position="251"/>
    </location>
</feature>
<feature type="compositionally biased region" description="Low complexity" evidence="4">
    <location>
        <begin position="235"/>
        <end position="249"/>
    </location>
</feature>
<keyword evidence="6" id="KW-1185">Reference proteome</keyword>
<keyword evidence="3" id="KW-0342">GTP-binding</keyword>
<dbReference type="Gene3D" id="3.40.50.300">
    <property type="entry name" value="P-loop containing nucleotide triphosphate hydrolases"/>
    <property type="match status" value="1"/>
</dbReference>
<evidence type="ECO:0000256" key="3">
    <source>
        <dbReference type="ARBA" id="ARBA00023134"/>
    </source>
</evidence>
<evidence type="ECO:0000313" key="5">
    <source>
        <dbReference type="EMBL" id="KAF2117183.1"/>
    </source>
</evidence>
<dbReference type="PROSITE" id="PS51421">
    <property type="entry name" value="RAS"/>
    <property type="match status" value="1"/>
</dbReference>
<dbReference type="Pfam" id="PF00071">
    <property type="entry name" value="Ras"/>
    <property type="match status" value="1"/>
</dbReference>
<dbReference type="SMART" id="SM00173">
    <property type="entry name" value="RAS"/>
    <property type="match status" value="1"/>
</dbReference>
<proteinExistence type="predicted"/>
<evidence type="ECO:0000256" key="1">
    <source>
        <dbReference type="ARBA" id="ARBA00022481"/>
    </source>
</evidence>
<sequence length="535" mass="59186">MDPLSISASVSTLLVGSTRIVQMANTVRLKYKAAAMIMAGIASECSTINVALAQLQVHFTRVDLSSYKAQQGGEDVLRCIDTVTLGCSMALSLIEEHLAAGIRDEGVESSKMESGVSRKEKAKFVWNEDGIKDLVMQLRGYQSSLTLLLNVLNSQEGLKMNRLLVEQSAILTNMVDVARDTLRRRQSTISDSTLTAYLSYEGPEESSPQGLSAMLLHDKIAEPELMPSRLGMPGLSSWRQSDDQSSSLQLDEEDAQLVHARSQPSGSTQTATEVSVVSLALIPATSDARGPSLAPADSQAVELPVRISTTETYSTVPTVIYATWNAGGRLGVVQKRFETAAYDLKCVLVGSGCCGKTTMLYSYMTNGHPNPYPIYLHTEYHRFEGQTVQLDLHDTAGMEELLYDRLRPLSYPGTDVVLLMFSVADRNSFQMVSEQWVWELDKHLPDTPRVLVGLQSTLRSDPKTLEDFCRTSQTPVQQEEGEKLAREIKAAAYVECDALAQYNFRQPFQEAIKAAINGKRQITVKKRKRRFILLR</sequence>
<dbReference type="EMBL" id="ML977319">
    <property type="protein sequence ID" value="KAF2117183.1"/>
    <property type="molecule type" value="Genomic_DNA"/>
</dbReference>
<dbReference type="PROSITE" id="PS51419">
    <property type="entry name" value="RAB"/>
    <property type="match status" value="1"/>
</dbReference>
<dbReference type="CDD" id="cd00157">
    <property type="entry name" value="Rho"/>
    <property type="match status" value="1"/>
</dbReference>
<dbReference type="SMART" id="SM00175">
    <property type="entry name" value="RAB"/>
    <property type="match status" value="1"/>
</dbReference>
<keyword evidence="1" id="KW-0488">Methylation</keyword>
<dbReference type="PANTHER" id="PTHR24072">
    <property type="entry name" value="RHO FAMILY GTPASE"/>
    <property type="match status" value="1"/>
</dbReference>
<evidence type="ECO:0000313" key="6">
    <source>
        <dbReference type="Proteomes" id="UP000799770"/>
    </source>
</evidence>
<dbReference type="NCBIfam" id="TIGR00231">
    <property type="entry name" value="small_GTP"/>
    <property type="match status" value="1"/>
</dbReference>
<dbReference type="InterPro" id="IPR003578">
    <property type="entry name" value="Small_GTPase_Rho"/>
</dbReference>
<evidence type="ECO:0000256" key="2">
    <source>
        <dbReference type="ARBA" id="ARBA00022741"/>
    </source>
</evidence>
<dbReference type="GO" id="GO:0007264">
    <property type="term" value="P:small GTPase-mediated signal transduction"/>
    <property type="evidence" value="ECO:0007669"/>
    <property type="project" value="InterPro"/>
</dbReference>
<dbReference type="GO" id="GO:0005525">
    <property type="term" value="F:GTP binding"/>
    <property type="evidence" value="ECO:0007669"/>
    <property type="project" value="UniProtKB-KW"/>
</dbReference>
<organism evidence="5 6">
    <name type="scientific">Lophiotrema nucula</name>
    <dbReference type="NCBI Taxonomy" id="690887"/>
    <lineage>
        <taxon>Eukaryota</taxon>
        <taxon>Fungi</taxon>
        <taxon>Dikarya</taxon>
        <taxon>Ascomycota</taxon>
        <taxon>Pezizomycotina</taxon>
        <taxon>Dothideomycetes</taxon>
        <taxon>Pleosporomycetidae</taxon>
        <taxon>Pleosporales</taxon>
        <taxon>Lophiotremataceae</taxon>
        <taxon>Lophiotrema</taxon>
    </lineage>
</organism>
<gene>
    <name evidence="5" type="ORF">BDV96DRAFT_598112</name>
</gene>
<dbReference type="OrthoDB" id="8830751at2759"/>
<reference evidence="5" key="1">
    <citation type="journal article" date="2020" name="Stud. Mycol.">
        <title>101 Dothideomycetes genomes: a test case for predicting lifestyles and emergence of pathogens.</title>
        <authorList>
            <person name="Haridas S."/>
            <person name="Albert R."/>
            <person name="Binder M."/>
            <person name="Bloem J."/>
            <person name="Labutti K."/>
            <person name="Salamov A."/>
            <person name="Andreopoulos B."/>
            <person name="Baker S."/>
            <person name="Barry K."/>
            <person name="Bills G."/>
            <person name="Bluhm B."/>
            <person name="Cannon C."/>
            <person name="Castanera R."/>
            <person name="Culley D."/>
            <person name="Daum C."/>
            <person name="Ezra D."/>
            <person name="Gonzalez J."/>
            <person name="Henrissat B."/>
            <person name="Kuo A."/>
            <person name="Liang C."/>
            <person name="Lipzen A."/>
            <person name="Lutzoni F."/>
            <person name="Magnuson J."/>
            <person name="Mondo S."/>
            <person name="Nolan M."/>
            <person name="Ohm R."/>
            <person name="Pangilinan J."/>
            <person name="Park H.-J."/>
            <person name="Ramirez L."/>
            <person name="Alfaro M."/>
            <person name="Sun H."/>
            <person name="Tritt A."/>
            <person name="Yoshinaga Y."/>
            <person name="Zwiers L.-H."/>
            <person name="Turgeon B."/>
            <person name="Goodwin S."/>
            <person name="Spatafora J."/>
            <person name="Crous P."/>
            <person name="Grigoriev I."/>
        </authorList>
    </citation>
    <scope>NUCLEOTIDE SEQUENCE</scope>
    <source>
        <strain evidence="5">CBS 627.86</strain>
    </source>
</reference>
<dbReference type="AlphaFoldDB" id="A0A6A5ZE25"/>
<accession>A0A6A5ZE25</accession>
<protein>
    <submittedName>
        <fullName evidence="5">P-loop containing nucleoside triphosphate hydrolase protein</fullName>
    </submittedName>
</protein>
<dbReference type="GO" id="GO:0003924">
    <property type="term" value="F:GTPase activity"/>
    <property type="evidence" value="ECO:0007669"/>
    <property type="project" value="InterPro"/>
</dbReference>
<dbReference type="InterPro" id="IPR027417">
    <property type="entry name" value="P-loop_NTPase"/>
</dbReference>
<evidence type="ECO:0000256" key="4">
    <source>
        <dbReference type="SAM" id="MobiDB-lite"/>
    </source>
</evidence>
<dbReference type="PROSITE" id="PS51420">
    <property type="entry name" value="RHO"/>
    <property type="match status" value="1"/>
</dbReference>